<evidence type="ECO:0000256" key="1">
    <source>
        <dbReference type="SAM" id="MobiDB-lite"/>
    </source>
</evidence>
<feature type="compositionally biased region" description="Polar residues" evidence="1">
    <location>
        <begin position="18"/>
        <end position="29"/>
    </location>
</feature>
<keyword evidence="3" id="KW-1185">Reference proteome</keyword>
<feature type="compositionally biased region" description="Pro residues" evidence="1">
    <location>
        <begin position="99"/>
        <end position="112"/>
    </location>
</feature>
<comment type="caution">
    <text evidence="2">The sequence shown here is derived from an EMBL/GenBank/DDBJ whole genome shotgun (WGS) entry which is preliminary data.</text>
</comment>
<protein>
    <submittedName>
        <fullName evidence="2">Uncharacterized protein</fullName>
    </submittedName>
</protein>
<evidence type="ECO:0000313" key="2">
    <source>
        <dbReference type="EMBL" id="KAK7051832.1"/>
    </source>
</evidence>
<accession>A0AAW0DG46</accession>
<dbReference type="Proteomes" id="UP001362999">
    <property type="component" value="Unassembled WGS sequence"/>
</dbReference>
<dbReference type="AlphaFoldDB" id="A0AAW0DG46"/>
<proteinExistence type="predicted"/>
<feature type="region of interest" description="Disordered" evidence="1">
    <location>
        <begin position="88"/>
        <end position="176"/>
    </location>
</feature>
<sequence>MAIFGLRGSKRPGGPRTSRASAHSNFPSSASTARLDLLTDSSILCSRRRRRRYLIAQLPRAPSALDAATASIGRRAAPRLKRRHAGIATLNDEESQASFPPPPRPDPAPRIPPLKLAPYKSLQGPNALQERARLSHAHSTPLSRPLRPRPTRGTRKRTAQFTRPPVGSLRASARAPKSQNPRISFCARGRTWDNVFNMLFCANRVNGSRNNQDQVSKNLETMELNRLRTGRYCAKRLQRGCWWSSLEENGTVEREKFDPMLSSSNSRVKDRYTDKVNPKQEMATVSEFEIESASTRLELNFKSVIEKNVKTLRATHLNLTSQTRLKVRSRHYNERDWAHLGLEFKRA</sequence>
<name>A0AAW0DG46_9AGAR</name>
<gene>
    <name evidence="2" type="ORF">R3P38DRAFT_2762306</name>
</gene>
<feature type="region of interest" description="Disordered" evidence="1">
    <location>
        <begin position="1"/>
        <end position="29"/>
    </location>
</feature>
<feature type="compositionally biased region" description="Basic residues" evidence="1">
    <location>
        <begin position="146"/>
        <end position="158"/>
    </location>
</feature>
<evidence type="ECO:0000313" key="3">
    <source>
        <dbReference type="Proteomes" id="UP001362999"/>
    </source>
</evidence>
<reference evidence="2 3" key="1">
    <citation type="journal article" date="2024" name="J Genomics">
        <title>Draft genome sequencing and assembly of Favolaschia claudopus CIRM-BRFM 2984 isolated from oak limbs.</title>
        <authorList>
            <person name="Navarro D."/>
            <person name="Drula E."/>
            <person name="Chaduli D."/>
            <person name="Cazenave R."/>
            <person name="Ahrendt S."/>
            <person name="Wang J."/>
            <person name="Lipzen A."/>
            <person name="Daum C."/>
            <person name="Barry K."/>
            <person name="Grigoriev I.V."/>
            <person name="Favel A."/>
            <person name="Rosso M.N."/>
            <person name="Martin F."/>
        </authorList>
    </citation>
    <scope>NUCLEOTIDE SEQUENCE [LARGE SCALE GENOMIC DNA]</scope>
    <source>
        <strain evidence="2 3">CIRM-BRFM 2984</strain>
    </source>
</reference>
<dbReference type="EMBL" id="JAWWNJ010000007">
    <property type="protein sequence ID" value="KAK7051832.1"/>
    <property type="molecule type" value="Genomic_DNA"/>
</dbReference>
<organism evidence="2 3">
    <name type="scientific">Favolaschia claudopus</name>
    <dbReference type="NCBI Taxonomy" id="2862362"/>
    <lineage>
        <taxon>Eukaryota</taxon>
        <taxon>Fungi</taxon>
        <taxon>Dikarya</taxon>
        <taxon>Basidiomycota</taxon>
        <taxon>Agaricomycotina</taxon>
        <taxon>Agaricomycetes</taxon>
        <taxon>Agaricomycetidae</taxon>
        <taxon>Agaricales</taxon>
        <taxon>Marasmiineae</taxon>
        <taxon>Mycenaceae</taxon>
        <taxon>Favolaschia</taxon>
    </lineage>
</organism>